<name>A0A7S3C896_9CHLO</name>
<evidence type="ECO:0000256" key="4">
    <source>
        <dbReference type="SAM" id="MobiDB-lite"/>
    </source>
</evidence>
<sequence length="226" mass="23997">MSSALGAKRSCGGVGAMSRSTGPCARPSRGARHQPSHVALALTKEKKTEVVTKLKSELETSTAVVGFTFKGVSVPDLEKLRGDIPDDASLVVAKNTLMKRAADEVEGWHDVSQFCKGSNAFLFLREDLKTGFKGLRTLEDAYKKADEPVSLNGGCCDGDFLSLDDIKKLEKLPSKLELIAKVASMVNQVPTRLAVGVKQVPTKLAIGVKKVSEGDAEPADQAAAQA</sequence>
<feature type="region of interest" description="Disordered" evidence="4">
    <location>
        <begin position="1"/>
        <end position="35"/>
    </location>
</feature>
<dbReference type="AlphaFoldDB" id="A0A7S3C896"/>
<keyword evidence="2" id="KW-0689">Ribosomal protein</keyword>
<evidence type="ECO:0000256" key="1">
    <source>
        <dbReference type="ARBA" id="ARBA00008889"/>
    </source>
</evidence>
<dbReference type="InterPro" id="IPR001790">
    <property type="entry name" value="Ribosomal_uL10"/>
</dbReference>
<gene>
    <name evidence="5" type="ORF">CROS1456_LOCUS2007</name>
</gene>
<dbReference type="PANTHER" id="PTHR11560">
    <property type="entry name" value="39S RIBOSOMAL PROTEIN L10, MITOCHONDRIAL"/>
    <property type="match status" value="1"/>
</dbReference>
<comment type="similarity">
    <text evidence="1">Belongs to the universal ribosomal protein uL10 family.</text>
</comment>
<dbReference type="GO" id="GO:1990904">
    <property type="term" value="C:ribonucleoprotein complex"/>
    <property type="evidence" value="ECO:0007669"/>
    <property type="project" value="UniProtKB-KW"/>
</dbReference>
<dbReference type="Gene3D" id="3.30.70.1730">
    <property type="match status" value="1"/>
</dbReference>
<dbReference type="EMBL" id="HBHZ01002582">
    <property type="protein sequence ID" value="CAE0188936.1"/>
    <property type="molecule type" value="Transcribed_RNA"/>
</dbReference>
<protein>
    <recommendedName>
        <fullName evidence="6">50S ribosomal protein L10</fullName>
    </recommendedName>
</protein>
<evidence type="ECO:0000313" key="5">
    <source>
        <dbReference type="EMBL" id="CAE0188936.1"/>
    </source>
</evidence>
<organism evidence="5">
    <name type="scientific">Chloropicon roscoffensis</name>
    <dbReference type="NCBI Taxonomy" id="1461544"/>
    <lineage>
        <taxon>Eukaryota</taxon>
        <taxon>Viridiplantae</taxon>
        <taxon>Chlorophyta</taxon>
        <taxon>Chloropicophyceae</taxon>
        <taxon>Chloropicales</taxon>
        <taxon>Chloropicaceae</taxon>
        <taxon>Chloropicon</taxon>
    </lineage>
</organism>
<dbReference type="Pfam" id="PF00466">
    <property type="entry name" value="Ribosomal_L10"/>
    <property type="match status" value="1"/>
</dbReference>
<dbReference type="SUPFAM" id="SSF160369">
    <property type="entry name" value="Ribosomal protein L10-like"/>
    <property type="match status" value="1"/>
</dbReference>
<reference evidence="5" key="1">
    <citation type="submission" date="2021-01" db="EMBL/GenBank/DDBJ databases">
        <authorList>
            <person name="Corre E."/>
            <person name="Pelletier E."/>
            <person name="Niang G."/>
            <person name="Scheremetjew M."/>
            <person name="Finn R."/>
            <person name="Kale V."/>
            <person name="Holt S."/>
            <person name="Cochrane G."/>
            <person name="Meng A."/>
            <person name="Brown T."/>
            <person name="Cohen L."/>
        </authorList>
    </citation>
    <scope>NUCLEOTIDE SEQUENCE</scope>
    <source>
        <strain evidence="5">RCC1871</strain>
    </source>
</reference>
<evidence type="ECO:0000256" key="3">
    <source>
        <dbReference type="ARBA" id="ARBA00023274"/>
    </source>
</evidence>
<evidence type="ECO:0000256" key="2">
    <source>
        <dbReference type="ARBA" id="ARBA00022980"/>
    </source>
</evidence>
<dbReference type="CDD" id="cd05797">
    <property type="entry name" value="Ribosomal_L10"/>
    <property type="match status" value="1"/>
</dbReference>
<dbReference type="InterPro" id="IPR043141">
    <property type="entry name" value="Ribosomal_uL10-like_sf"/>
</dbReference>
<proteinExistence type="inferred from homology"/>
<accession>A0A7S3C896</accession>
<dbReference type="NCBIfam" id="NF000955">
    <property type="entry name" value="PRK00099.1-1"/>
    <property type="match status" value="1"/>
</dbReference>
<keyword evidence="3" id="KW-0687">Ribonucleoprotein</keyword>
<evidence type="ECO:0008006" key="6">
    <source>
        <dbReference type="Google" id="ProtNLM"/>
    </source>
</evidence>
<dbReference type="InterPro" id="IPR047865">
    <property type="entry name" value="Ribosomal_uL10_bac_type"/>
</dbReference>
<dbReference type="GO" id="GO:0005840">
    <property type="term" value="C:ribosome"/>
    <property type="evidence" value="ECO:0007669"/>
    <property type="project" value="UniProtKB-KW"/>
</dbReference>